<dbReference type="AlphaFoldDB" id="A0A2G9TYH6"/>
<dbReference type="SUPFAM" id="SSF50978">
    <property type="entry name" value="WD40 repeat-like"/>
    <property type="match status" value="1"/>
</dbReference>
<dbReference type="GO" id="GO:0061685">
    <property type="term" value="F:diphthine methylesterase activity"/>
    <property type="evidence" value="ECO:0007669"/>
    <property type="project" value="TreeGrafter"/>
</dbReference>
<keyword evidence="1" id="KW-0853">WD repeat</keyword>
<protein>
    <recommendedName>
        <fullName evidence="6">WD domain, G-beta repeat protein</fullName>
    </recommendedName>
</protein>
<evidence type="ECO:0000256" key="2">
    <source>
        <dbReference type="ARBA" id="ARBA00022737"/>
    </source>
</evidence>
<evidence type="ECO:0000256" key="1">
    <source>
        <dbReference type="ARBA" id="ARBA00022574"/>
    </source>
</evidence>
<evidence type="ECO:0000313" key="5">
    <source>
        <dbReference type="Proteomes" id="UP000230423"/>
    </source>
</evidence>
<accession>A0A2G9TYH6</accession>
<reference evidence="4 5" key="1">
    <citation type="submission" date="2015-09" db="EMBL/GenBank/DDBJ databases">
        <title>Draft genome of the parasitic nematode Teladorsagia circumcincta isolate WARC Sus (inbred).</title>
        <authorList>
            <person name="Mitreva M."/>
        </authorList>
    </citation>
    <scope>NUCLEOTIDE SEQUENCE [LARGE SCALE GENOMIC DNA]</scope>
    <source>
        <strain evidence="4 5">S</strain>
    </source>
</reference>
<dbReference type="Proteomes" id="UP000230423">
    <property type="component" value="Unassembled WGS sequence"/>
</dbReference>
<evidence type="ECO:0008006" key="6">
    <source>
        <dbReference type="Google" id="ProtNLM"/>
    </source>
</evidence>
<dbReference type="PANTHER" id="PTHR46042:SF1">
    <property type="entry name" value="DIPHTHINE METHYLTRANSFERASE"/>
    <property type="match status" value="1"/>
</dbReference>
<dbReference type="InterPro" id="IPR052415">
    <property type="entry name" value="Diphthine_MTase"/>
</dbReference>
<dbReference type="EMBL" id="KZ352038">
    <property type="protein sequence ID" value="PIO62492.1"/>
    <property type="molecule type" value="Genomic_DNA"/>
</dbReference>
<sequence>MKSESWYHFSFQLILSGSYDENIRLFDMRNGREALKTVKTDGGVWHIENCERGGLPYYLSSCMYGGWALLDQNFDVVNSDKLAGEQLLYGITMLNENTLAYTTFNDFKVSTAAL</sequence>
<evidence type="ECO:0000313" key="4">
    <source>
        <dbReference type="EMBL" id="PIO62492.1"/>
    </source>
</evidence>
<name>A0A2G9TYH6_TELCI</name>
<comment type="pathway">
    <text evidence="3">Protein modification.</text>
</comment>
<dbReference type="InterPro" id="IPR036322">
    <property type="entry name" value="WD40_repeat_dom_sf"/>
</dbReference>
<dbReference type="GO" id="GO:0005737">
    <property type="term" value="C:cytoplasm"/>
    <property type="evidence" value="ECO:0007669"/>
    <property type="project" value="TreeGrafter"/>
</dbReference>
<dbReference type="GO" id="GO:0017183">
    <property type="term" value="P:protein histidyl modification to diphthamide"/>
    <property type="evidence" value="ECO:0007669"/>
    <property type="project" value="TreeGrafter"/>
</dbReference>
<dbReference type="OrthoDB" id="1930760at2759"/>
<keyword evidence="2" id="KW-0677">Repeat</keyword>
<evidence type="ECO:0000256" key="3">
    <source>
        <dbReference type="ARBA" id="ARBA00043952"/>
    </source>
</evidence>
<organism evidence="4 5">
    <name type="scientific">Teladorsagia circumcincta</name>
    <name type="common">Brown stomach worm</name>
    <name type="synonym">Ostertagia circumcincta</name>
    <dbReference type="NCBI Taxonomy" id="45464"/>
    <lineage>
        <taxon>Eukaryota</taxon>
        <taxon>Metazoa</taxon>
        <taxon>Ecdysozoa</taxon>
        <taxon>Nematoda</taxon>
        <taxon>Chromadorea</taxon>
        <taxon>Rhabditida</taxon>
        <taxon>Rhabditina</taxon>
        <taxon>Rhabditomorpha</taxon>
        <taxon>Strongyloidea</taxon>
        <taxon>Trichostrongylidae</taxon>
        <taxon>Teladorsagia</taxon>
    </lineage>
</organism>
<dbReference type="PANTHER" id="PTHR46042">
    <property type="entry name" value="DIPHTHINE METHYLTRANSFERASE"/>
    <property type="match status" value="1"/>
</dbReference>
<proteinExistence type="predicted"/>
<keyword evidence="5" id="KW-1185">Reference proteome</keyword>
<gene>
    <name evidence="4" type="ORF">TELCIR_15946</name>
</gene>